<feature type="chain" id="PRO_5008355611" description="Lipoprotein" evidence="2">
    <location>
        <begin position="22"/>
        <end position="227"/>
    </location>
</feature>
<dbReference type="OrthoDB" id="8706415at2"/>
<comment type="caution">
    <text evidence="3">The sequence shown here is derived from an EMBL/GenBank/DDBJ whole genome shotgun (WGS) entry which is preliminary data.</text>
</comment>
<feature type="signal peptide" evidence="2">
    <location>
        <begin position="1"/>
        <end position="21"/>
    </location>
</feature>
<dbReference type="Proteomes" id="UP000092713">
    <property type="component" value="Unassembled WGS sequence"/>
</dbReference>
<protein>
    <recommendedName>
        <fullName evidence="5">Lipoprotein</fullName>
    </recommendedName>
</protein>
<organism evidence="3 4">
    <name type="scientific">Janthinobacterium psychrotolerans</name>
    <dbReference type="NCBI Taxonomy" id="1747903"/>
    <lineage>
        <taxon>Bacteria</taxon>
        <taxon>Pseudomonadati</taxon>
        <taxon>Pseudomonadota</taxon>
        <taxon>Betaproteobacteria</taxon>
        <taxon>Burkholderiales</taxon>
        <taxon>Oxalobacteraceae</taxon>
        <taxon>Janthinobacterium</taxon>
    </lineage>
</organism>
<dbReference type="RefSeq" id="WP_150127717.1">
    <property type="nucleotide sequence ID" value="NZ_LOCQ01000049.1"/>
</dbReference>
<sequence length="227" mass="24690">MKTAWCAIVAAGILAAPGVQAAPPTVGECMALTPGIKFSKNNGDVQANVEATFAGRRLHGTQLLIDDDVLLATYYQDIRDGQVQLAGMTYYNQDGTVRSNNVYTPHTSIPVKMRPGQQVRVRFTDTETGSDQASPGQSGKNTATIRSDEREFSMTFLGWERLELGGRRFPDACKFELHDVGGKSKGRSGDHVWYAQGFGLIMTDKLDVDGKVLPAQRIALQKIISAP</sequence>
<gene>
    <name evidence="3" type="ORF">ASR47_101482</name>
</gene>
<evidence type="ECO:0000313" key="3">
    <source>
        <dbReference type="EMBL" id="OBV40167.1"/>
    </source>
</evidence>
<evidence type="ECO:0008006" key="5">
    <source>
        <dbReference type="Google" id="ProtNLM"/>
    </source>
</evidence>
<dbReference type="AlphaFoldDB" id="A0A1A7C360"/>
<proteinExistence type="predicted"/>
<evidence type="ECO:0000256" key="1">
    <source>
        <dbReference type="SAM" id="MobiDB-lite"/>
    </source>
</evidence>
<dbReference type="STRING" id="1747903.ASR47_101482"/>
<evidence type="ECO:0000256" key="2">
    <source>
        <dbReference type="SAM" id="SignalP"/>
    </source>
</evidence>
<keyword evidence="2" id="KW-0732">Signal</keyword>
<feature type="region of interest" description="Disordered" evidence="1">
    <location>
        <begin position="126"/>
        <end position="145"/>
    </location>
</feature>
<evidence type="ECO:0000313" key="4">
    <source>
        <dbReference type="Proteomes" id="UP000092713"/>
    </source>
</evidence>
<reference evidence="3 4" key="1">
    <citation type="submission" date="2016-04" db="EMBL/GenBank/DDBJ databases">
        <title>Draft genome sequence of Janthinobacterium psychrotolerans sp. nov., isolated from freshwater sediments in Denmark.</title>
        <authorList>
            <person name="Gong X."/>
            <person name="Skrivergaard S."/>
            <person name="Korsgaard B.S."/>
            <person name="Schreiber L."/>
            <person name="Marshall I.P."/>
            <person name="Finster K."/>
            <person name="Schramm A."/>
        </authorList>
    </citation>
    <scope>NUCLEOTIDE SEQUENCE [LARGE SCALE GENOMIC DNA]</scope>
    <source>
        <strain evidence="3 4">S3-2</strain>
    </source>
</reference>
<keyword evidence="4" id="KW-1185">Reference proteome</keyword>
<accession>A0A1A7C360</accession>
<dbReference type="EMBL" id="LOCQ01000049">
    <property type="protein sequence ID" value="OBV40167.1"/>
    <property type="molecule type" value="Genomic_DNA"/>
</dbReference>
<name>A0A1A7C360_9BURK</name>